<comment type="subcellular location">
    <subcellularLocation>
        <location evidence="1">Membrane</location>
        <topology evidence="1">Multi-pass membrane protein</topology>
    </subcellularLocation>
</comment>
<dbReference type="EMBL" id="KZ613958">
    <property type="protein sequence ID" value="PMD32664.1"/>
    <property type="molecule type" value="Genomic_DNA"/>
</dbReference>
<dbReference type="AlphaFoldDB" id="A0A2J6R2B3"/>
<dbReference type="InterPro" id="IPR049326">
    <property type="entry name" value="Rhodopsin_dom_fungi"/>
</dbReference>
<reference evidence="8 9" key="1">
    <citation type="submission" date="2016-04" db="EMBL/GenBank/DDBJ databases">
        <title>A degradative enzymes factory behind the ericoid mycorrhizal symbiosis.</title>
        <authorList>
            <consortium name="DOE Joint Genome Institute"/>
            <person name="Martino E."/>
            <person name="Morin E."/>
            <person name="Grelet G."/>
            <person name="Kuo A."/>
            <person name="Kohler A."/>
            <person name="Daghino S."/>
            <person name="Barry K."/>
            <person name="Choi C."/>
            <person name="Cichocki N."/>
            <person name="Clum A."/>
            <person name="Copeland A."/>
            <person name="Hainaut M."/>
            <person name="Haridas S."/>
            <person name="Labutti K."/>
            <person name="Lindquist E."/>
            <person name="Lipzen A."/>
            <person name="Khouja H.-R."/>
            <person name="Murat C."/>
            <person name="Ohm R."/>
            <person name="Olson A."/>
            <person name="Spatafora J."/>
            <person name="Veneault-Fourrey C."/>
            <person name="Henrissat B."/>
            <person name="Grigoriev I."/>
            <person name="Martin F."/>
            <person name="Perotto S."/>
        </authorList>
    </citation>
    <scope>NUCLEOTIDE SEQUENCE [LARGE SCALE GENOMIC DNA]</scope>
    <source>
        <strain evidence="8 9">F</strain>
    </source>
</reference>
<evidence type="ECO:0000259" key="7">
    <source>
        <dbReference type="Pfam" id="PF20684"/>
    </source>
</evidence>
<evidence type="ECO:0000256" key="4">
    <source>
        <dbReference type="ARBA" id="ARBA00023136"/>
    </source>
</evidence>
<keyword evidence="4 6" id="KW-0472">Membrane</keyword>
<dbReference type="OrthoDB" id="4682787at2759"/>
<dbReference type="GO" id="GO:0016020">
    <property type="term" value="C:membrane"/>
    <property type="evidence" value="ECO:0007669"/>
    <property type="project" value="UniProtKB-SubCell"/>
</dbReference>
<keyword evidence="9" id="KW-1185">Reference proteome</keyword>
<dbReference type="PANTHER" id="PTHR33048:SF96">
    <property type="entry name" value="INTEGRAL MEMBRANE PROTEIN"/>
    <property type="match status" value="1"/>
</dbReference>
<feature type="domain" description="Rhodopsin" evidence="7">
    <location>
        <begin position="29"/>
        <end position="266"/>
    </location>
</feature>
<evidence type="ECO:0000313" key="9">
    <source>
        <dbReference type="Proteomes" id="UP000235786"/>
    </source>
</evidence>
<sequence length="353" mass="39148">MSGLQDNRGPEIVLYLIILLAVTWISVILRIYVRFWIINAFGADDLLIIVALFSYSVFGGLLFASVHHGLGRHDADLAQDQDIKARMYYALSTMIYIVTMAFIKISIGLLMLRVVVARRYTYSIKFTMTVVTLWSTAELLFVIFQCKPVQFQWNTTIEGGTRTGNFISAAIAFSVMSILSDWFYAILPIPVLWPLKITLQSKISIVLILSLGIIASVGPIIRLKYLLIINYSDLLYADTDALIWTIVEPGIGITTASIATFRPILAAWNCLGLKRSGTSRRGGTTDNGGPYITFQNLGTRPTTTHSMPKDTKLRSVVHSGSYGMSGSEEFILPHDDITKTIGIAVVHKNDIEA</sequence>
<gene>
    <name evidence="8" type="ORF">L207DRAFT_470606</name>
</gene>
<evidence type="ECO:0000256" key="5">
    <source>
        <dbReference type="ARBA" id="ARBA00038359"/>
    </source>
</evidence>
<name>A0A2J6R2B3_HYAVF</name>
<evidence type="ECO:0000256" key="6">
    <source>
        <dbReference type="SAM" id="Phobius"/>
    </source>
</evidence>
<dbReference type="PANTHER" id="PTHR33048">
    <property type="entry name" value="PTH11-LIKE INTEGRAL MEMBRANE PROTEIN (AFU_ORTHOLOGUE AFUA_5G11245)"/>
    <property type="match status" value="1"/>
</dbReference>
<feature type="transmembrane region" description="Helical" evidence="6">
    <location>
        <begin position="241"/>
        <end position="265"/>
    </location>
</feature>
<dbReference type="Proteomes" id="UP000235786">
    <property type="component" value="Unassembled WGS sequence"/>
</dbReference>
<accession>A0A2J6R2B3</accession>
<evidence type="ECO:0000313" key="8">
    <source>
        <dbReference type="EMBL" id="PMD32664.1"/>
    </source>
</evidence>
<feature type="transmembrane region" description="Helical" evidence="6">
    <location>
        <begin position="45"/>
        <end position="67"/>
    </location>
</feature>
<feature type="transmembrane region" description="Helical" evidence="6">
    <location>
        <begin position="164"/>
        <end position="191"/>
    </location>
</feature>
<comment type="similarity">
    <text evidence="5">Belongs to the SAT4 family.</text>
</comment>
<organism evidence="8 9">
    <name type="scientific">Hyaloscypha variabilis (strain UAMH 11265 / GT02V1 / F)</name>
    <name type="common">Meliniomyces variabilis</name>
    <dbReference type="NCBI Taxonomy" id="1149755"/>
    <lineage>
        <taxon>Eukaryota</taxon>
        <taxon>Fungi</taxon>
        <taxon>Dikarya</taxon>
        <taxon>Ascomycota</taxon>
        <taxon>Pezizomycotina</taxon>
        <taxon>Leotiomycetes</taxon>
        <taxon>Helotiales</taxon>
        <taxon>Hyaloscyphaceae</taxon>
        <taxon>Hyaloscypha</taxon>
        <taxon>Hyaloscypha variabilis</taxon>
    </lineage>
</organism>
<proteinExistence type="inferred from homology"/>
<protein>
    <recommendedName>
        <fullName evidence="7">Rhodopsin domain-containing protein</fullName>
    </recommendedName>
</protein>
<evidence type="ECO:0000256" key="1">
    <source>
        <dbReference type="ARBA" id="ARBA00004141"/>
    </source>
</evidence>
<keyword evidence="3 6" id="KW-1133">Transmembrane helix</keyword>
<feature type="transmembrane region" description="Helical" evidence="6">
    <location>
        <begin position="87"/>
        <end position="112"/>
    </location>
</feature>
<evidence type="ECO:0000256" key="2">
    <source>
        <dbReference type="ARBA" id="ARBA00022692"/>
    </source>
</evidence>
<feature type="transmembrane region" description="Helical" evidence="6">
    <location>
        <begin position="124"/>
        <end position="144"/>
    </location>
</feature>
<dbReference type="Pfam" id="PF20684">
    <property type="entry name" value="Fung_rhodopsin"/>
    <property type="match status" value="1"/>
</dbReference>
<dbReference type="InterPro" id="IPR052337">
    <property type="entry name" value="SAT4-like"/>
</dbReference>
<dbReference type="STRING" id="1149755.A0A2J6R2B3"/>
<evidence type="ECO:0000256" key="3">
    <source>
        <dbReference type="ARBA" id="ARBA00022989"/>
    </source>
</evidence>
<keyword evidence="2 6" id="KW-0812">Transmembrane</keyword>
<feature type="transmembrane region" description="Helical" evidence="6">
    <location>
        <begin position="12"/>
        <end position="33"/>
    </location>
</feature>
<feature type="transmembrane region" description="Helical" evidence="6">
    <location>
        <begin position="203"/>
        <end position="221"/>
    </location>
</feature>